<protein>
    <recommendedName>
        <fullName evidence="4">Glutaredoxin domain-containing protein</fullName>
    </recommendedName>
</protein>
<dbReference type="OrthoDB" id="423313at2759"/>
<evidence type="ECO:0000313" key="2">
    <source>
        <dbReference type="EMBL" id="TVU34137.1"/>
    </source>
</evidence>
<evidence type="ECO:0000256" key="1">
    <source>
        <dbReference type="SAM" id="MobiDB-lite"/>
    </source>
</evidence>
<dbReference type="PANTHER" id="PTHR45669:SF61">
    <property type="entry name" value="OS05G0471350 PROTEIN"/>
    <property type="match status" value="1"/>
</dbReference>
<feature type="compositionally biased region" description="Low complexity" evidence="1">
    <location>
        <begin position="34"/>
        <end position="73"/>
    </location>
</feature>
<evidence type="ECO:0000313" key="3">
    <source>
        <dbReference type="Proteomes" id="UP000324897"/>
    </source>
</evidence>
<dbReference type="Proteomes" id="UP000324897">
    <property type="component" value="Unassembled WGS sequence"/>
</dbReference>
<name>A0A5J9VFC7_9POAL</name>
<comment type="caution">
    <text evidence="2">The sequence shown here is derived from an EMBL/GenBank/DDBJ whole genome shotgun (WGS) entry which is preliminary data.</text>
</comment>
<dbReference type="EMBL" id="RWGY01000009">
    <property type="protein sequence ID" value="TVU34137.1"/>
    <property type="molecule type" value="Genomic_DNA"/>
</dbReference>
<dbReference type="AlphaFoldDB" id="A0A5J9VFC7"/>
<feature type="compositionally biased region" description="Polar residues" evidence="1">
    <location>
        <begin position="164"/>
        <end position="173"/>
    </location>
</feature>
<feature type="region of interest" description="Disordered" evidence="1">
    <location>
        <begin position="147"/>
        <end position="173"/>
    </location>
</feature>
<gene>
    <name evidence="2" type="ORF">EJB05_15966</name>
</gene>
<sequence length="262" mass="27351">MVAVAVLAPAVEEEDLGERPCPCAAGWARAPPPWAIATTTPRSPLRARNQQRAAAPRQAPPARVTRPPRAAQAGAVPLPAQAAMGISARGGAADGVARLELSSGAADTVLRLELSDTAGRRMGTTRWWSLICWWGQGEETRRDAAGKKLGASGRDGQRREVAGWSQSKRQSTITLRPTNEASCAVSSIALAPLYGPRLPPGAGGAASPPRQVFVGGRHLGGAEKVRRLHESGELRHVIAPAPASATLTCSRCGGERYVLCGS</sequence>
<keyword evidence="3" id="KW-1185">Reference proteome</keyword>
<proteinExistence type="predicted"/>
<organism evidence="2 3">
    <name type="scientific">Eragrostis curvula</name>
    <name type="common">weeping love grass</name>
    <dbReference type="NCBI Taxonomy" id="38414"/>
    <lineage>
        <taxon>Eukaryota</taxon>
        <taxon>Viridiplantae</taxon>
        <taxon>Streptophyta</taxon>
        <taxon>Embryophyta</taxon>
        <taxon>Tracheophyta</taxon>
        <taxon>Spermatophyta</taxon>
        <taxon>Magnoliopsida</taxon>
        <taxon>Liliopsida</taxon>
        <taxon>Poales</taxon>
        <taxon>Poaceae</taxon>
        <taxon>PACMAD clade</taxon>
        <taxon>Chloridoideae</taxon>
        <taxon>Eragrostideae</taxon>
        <taxon>Eragrostidinae</taxon>
        <taxon>Eragrostis</taxon>
    </lineage>
</organism>
<evidence type="ECO:0008006" key="4">
    <source>
        <dbReference type="Google" id="ProtNLM"/>
    </source>
</evidence>
<feature type="non-terminal residue" evidence="2">
    <location>
        <position position="1"/>
    </location>
</feature>
<reference evidence="2 3" key="1">
    <citation type="journal article" date="2019" name="Sci. Rep.">
        <title>A high-quality genome of Eragrostis curvula grass provides insights into Poaceae evolution and supports new strategies to enhance forage quality.</title>
        <authorList>
            <person name="Carballo J."/>
            <person name="Santos B.A.C.M."/>
            <person name="Zappacosta D."/>
            <person name="Garbus I."/>
            <person name="Selva J.P."/>
            <person name="Gallo C.A."/>
            <person name="Diaz A."/>
            <person name="Albertini E."/>
            <person name="Caccamo M."/>
            <person name="Echenique V."/>
        </authorList>
    </citation>
    <scope>NUCLEOTIDE SEQUENCE [LARGE SCALE GENOMIC DNA]</scope>
    <source>
        <strain evidence="3">cv. Victoria</strain>
        <tissue evidence="2">Leaf</tissue>
    </source>
</reference>
<dbReference type="PANTHER" id="PTHR45669">
    <property type="entry name" value="GLUTAREDOXIN DOMAIN-CONTAINING CYSTEINE-RICH PROTEIN CG12206-RELATED"/>
    <property type="match status" value="1"/>
</dbReference>
<dbReference type="Gramene" id="TVU34137">
    <property type="protein sequence ID" value="TVU34137"/>
    <property type="gene ID" value="EJB05_15966"/>
</dbReference>
<accession>A0A5J9VFC7</accession>
<dbReference type="Gene3D" id="3.40.30.10">
    <property type="entry name" value="Glutaredoxin"/>
    <property type="match status" value="1"/>
</dbReference>
<feature type="region of interest" description="Disordered" evidence="1">
    <location>
        <begin position="34"/>
        <end position="74"/>
    </location>
</feature>